<feature type="signal peptide" evidence="2">
    <location>
        <begin position="1"/>
        <end position="27"/>
    </location>
</feature>
<comment type="caution">
    <text evidence="4">The sequence shown here is derived from an EMBL/GenBank/DDBJ whole genome shotgun (WGS) entry which is preliminary data.</text>
</comment>
<dbReference type="Pfam" id="PF13406">
    <property type="entry name" value="SLT_2"/>
    <property type="match status" value="1"/>
</dbReference>
<feature type="domain" description="Transglycosylase SLT" evidence="3">
    <location>
        <begin position="92"/>
        <end position="217"/>
    </location>
</feature>
<dbReference type="EMBL" id="RJSG01000001">
    <property type="protein sequence ID" value="RNL81192.1"/>
    <property type="molecule type" value="Genomic_DNA"/>
</dbReference>
<dbReference type="OrthoDB" id="9796191at2"/>
<keyword evidence="2" id="KW-0732">Signal</keyword>
<dbReference type="InterPro" id="IPR043426">
    <property type="entry name" value="MltB-like"/>
</dbReference>
<dbReference type="RefSeq" id="WP_123232396.1">
    <property type="nucleotide sequence ID" value="NZ_RJSG01000001.1"/>
</dbReference>
<dbReference type="AlphaFoldDB" id="A0A3N0E020"/>
<feature type="compositionally biased region" description="Low complexity" evidence="1">
    <location>
        <begin position="290"/>
        <end position="299"/>
    </location>
</feature>
<evidence type="ECO:0000256" key="1">
    <source>
        <dbReference type="SAM" id="MobiDB-lite"/>
    </source>
</evidence>
<protein>
    <recommendedName>
        <fullName evidence="3">Transglycosylase SLT domain-containing protein</fullName>
    </recommendedName>
</protein>
<evidence type="ECO:0000313" key="4">
    <source>
        <dbReference type="EMBL" id="RNL81192.1"/>
    </source>
</evidence>
<dbReference type="InterPro" id="IPR031304">
    <property type="entry name" value="SLT_2"/>
</dbReference>
<dbReference type="GO" id="GO:0009253">
    <property type="term" value="P:peptidoglycan catabolic process"/>
    <property type="evidence" value="ECO:0007669"/>
    <property type="project" value="TreeGrafter"/>
</dbReference>
<keyword evidence="5" id="KW-1185">Reference proteome</keyword>
<gene>
    <name evidence="4" type="ORF">EFL95_02130</name>
</gene>
<name>A0A3N0E020_9ACTN</name>
<dbReference type="CDD" id="cd13399">
    <property type="entry name" value="Slt35-like"/>
    <property type="match status" value="1"/>
</dbReference>
<evidence type="ECO:0000313" key="5">
    <source>
        <dbReference type="Proteomes" id="UP000277094"/>
    </source>
</evidence>
<dbReference type="SUPFAM" id="SSF53955">
    <property type="entry name" value="Lysozyme-like"/>
    <property type="match status" value="1"/>
</dbReference>
<dbReference type="Proteomes" id="UP000277094">
    <property type="component" value="Unassembled WGS sequence"/>
</dbReference>
<dbReference type="PANTHER" id="PTHR30163">
    <property type="entry name" value="MEMBRANE-BOUND LYTIC MUREIN TRANSGLYCOSYLASE B"/>
    <property type="match status" value="1"/>
</dbReference>
<dbReference type="Gene3D" id="1.10.530.10">
    <property type="match status" value="1"/>
</dbReference>
<evidence type="ECO:0000256" key="2">
    <source>
        <dbReference type="SAM" id="SignalP"/>
    </source>
</evidence>
<sequence>MTGLLKSRRSKAATLVPLALVCAAWTASLTGIDTASASKTKASDLPDGTAVPSQAIKAPASVPVPGSIAPSVPDGTADSVVAGASTSGIPSAALSAYQRGAQIIDAADPTCNVGWELIAAIGRVESDHGQYDGNTLGSDGVSTPGIYGPELNGENGTQAIMDTDGGQLDHDTVYDRAVGPMQFIPSTWSSVKVDADGDGQRNPQDIDDASLATGVYLCSGTDDLSNRAGQEAAVYRYNHSRAYVDLVLRIMEAYSQGDYTAIPSGTYGGTVFTPSYSSAVQNRTHKPSKTVKPSSPSTGGSTGGDNGPSTPTEPSTPSTPTAPKNPLAPITDPLTKGLGGITQPLVSTLSTLTEALDFCNSQFATIPDPLHLLDAAKNKCATKVQGMTETDAAAVIPNTLTTILAWLGLGKA</sequence>
<proteinExistence type="predicted"/>
<evidence type="ECO:0000259" key="3">
    <source>
        <dbReference type="Pfam" id="PF13406"/>
    </source>
</evidence>
<dbReference type="InterPro" id="IPR023346">
    <property type="entry name" value="Lysozyme-like_dom_sf"/>
</dbReference>
<dbReference type="PANTHER" id="PTHR30163:SF8">
    <property type="entry name" value="LYTIC MUREIN TRANSGLYCOSYLASE"/>
    <property type="match status" value="1"/>
</dbReference>
<feature type="compositionally biased region" description="Low complexity" evidence="1">
    <location>
        <begin position="307"/>
        <end position="321"/>
    </location>
</feature>
<feature type="chain" id="PRO_5039583166" description="Transglycosylase SLT domain-containing protein" evidence="2">
    <location>
        <begin position="28"/>
        <end position="412"/>
    </location>
</feature>
<feature type="region of interest" description="Disordered" evidence="1">
    <location>
        <begin position="279"/>
        <end position="335"/>
    </location>
</feature>
<dbReference type="GO" id="GO:0008933">
    <property type="term" value="F:peptidoglycan lytic transglycosylase activity"/>
    <property type="evidence" value="ECO:0007669"/>
    <property type="project" value="TreeGrafter"/>
</dbReference>
<accession>A0A3N0E020</accession>
<organism evidence="4 5">
    <name type="scientific">Nocardioides marmorisolisilvae</name>
    <dbReference type="NCBI Taxonomy" id="1542737"/>
    <lineage>
        <taxon>Bacteria</taxon>
        <taxon>Bacillati</taxon>
        <taxon>Actinomycetota</taxon>
        <taxon>Actinomycetes</taxon>
        <taxon>Propionibacteriales</taxon>
        <taxon>Nocardioidaceae</taxon>
        <taxon>Nocardioides</taxon>
    </lineage>
</organism>
<reference evidence="4 5" key="1">
    <citation type="submission" date="2018-11" db="EMBL/GenBank/DDBJ databases">
        <authorList>
            <person name="Li F."/>
        </authorList>
    </citation>
    <scope>NUCLEOTIDE SEQUENCE [LARGE SCALE GENOMIC DNA]</scope>
    <source>
        <strain evidence="4 5">KIS18-7</strain>
    </source>
</reference>